<dbReference type="GO" id="GO:0032259">
    <property type="term" value="P:methylation"/>
    <property type="evidence" value="ECO:0007669"/>
    <property type="project" value="UniProtKB-KW"/>
</dbReference>
<dbReference type="PANTHER" id="PTHR47739">
    <property type="entry name" value="TRNA1(VAL) (ADENINE(37)-N6)-METHYLTRANSFERASE"/>
    <property type="match status" value="1"/>
</dbReference>
<dbReference type="EMBL" id="JAKREW010000013">
    <property type="protein sequence ID" value="MCG7506366.1"/>
    <property type="molecule type" value="Genomic_DNA"/>
</dbReference>
<keyword evidence="1 4" id="KW-0808">Transferase</keyword>
<keyword evidence="5" id="KW-1185">Reference proteome</keyword>
<organism evidence="4 5">
    <name type="scientific">Mesorhizobium retamae</name>
    <dbReference type="NCBI Taxonomy" id="2912854"/>
    <lineage>
        <taxon>Bacteria</taxon>
        <taxon>Pseudomonadati</taxon>
        <taxon>Pseudomonadota</taxon>
        <taxon>Alphaproteobacteria</taxon>
        <taxon>Hyphomicrobiales</taxon>
        <taxon>Phyllobacteriaceae</taxon>
        <taxon>Mesorhizobium</taxon>
    </lineage>
</organism>
<feature type="domain" description="Methyltransferase small" evidence="3">
    <location>
        <begin position="39"/>
        <end position="145"/>
    </location>
</feature>
<dbReference type="PROSITE" id="PS00092">
    <property type="entry name" value="N6_MTASE"/>
    <property type="match status" value="1"/>
</dbReference>
<sequence length="263" mass="27451">MTPAAAGDAPDHTIDAFHRGRFWLVQPANGGHRAGMDAMMLAAAVPSNFVGRLADFGAGAGAAGLAVISRCEQARVTLVERSLEMAVFAEASLAHPANQHLSDRAEVLRADVTLTGRARNAAGLGDHQFDFVIMNPPFNAGKDRATPNTLRREAHVMAEGLFEAWLRSAAAVTKPRGGLAIIARPESLAAILDALAGRFGAAEIVPVHPLVDEAAIRIVVRAFLGARGKLSLLPPLVLHEKGGKGLLPSADAISNGTATLFGD</sequence>
<evidence type="ECO:0000256" key="1">
    <source>
        <dbReference type="ARBA" id="ARBA00022603"/>
    </source>
</evidence>
<dbReference type="InterPro" id="IPR002052">
    <property type="entry name" value="DNA_methylase_N6_adenine_CS"/>
</dbReference>
<dbReference type="SUPFAM" id="SSF53335">
    <property type="entry name" value="S-adenosyl-L-methionine-dependent methyltransferases"/>
    <property type="match status" value="1"/>
</dbReference>
<keyword evidence="2" id="KW-0949">S-adenosyl-L-methionine</keyword>
<dbReference type="RefSeq" id="WP_239366469.1">
    <property type="nucleotide sequence ID" value="NZ_JAKREW010000013.1"/>
</dbReference>
<evidence type="ECO:0000313" key="4">
    <source>
        <dbReference type="EMBL" id="MCG7506366.1"/>
    </source>
</evidence>
<dbReference type="Proteomes" id="UP001201701">
    <property type="component" value="Unassembled WGS sequence"/>
</dbReference>
<keyword evidence="1 4" id="KW-0489">Methyltransferase</keyword>
<dbReference type="InterPro" id="IPR029063">
    <property type="entry name" value="SAM-dependent_MTases_sf"/>
</dbReference>
<comment type="caution">
    <text evidence="4">The sequence shown here is derived from an EMBL/GenBank/DDBJ whole genome shotgun (WGS) entry which is preliminary data.</text>
</comment>
<gene>
    <name evidence="4" type="ORF">L4923_15170</name>
</gene>
<dbReference type="GO" id="GO:0008168">
    <property type="term" value="F:methyltransferase activity"/>
    <property type="evidence" value="ECO:0007669"/>
    <property type="project" value="UniProtKB-KW"/>
</dbReference>
<accession>A0ABS9QG21</accession>
<evidence type="ECO:0000256" key="2">
    <source>
        <dbReference type="ARBA" id="ARBA00022691"/>
    </source>
</evidence>
<dbReference type="Gene3D" id="3.40.50.150">
    <property type="entry name" value="Vaccinia Virus protein VP39"/>
    <property type="match status" value="1"/>
</dbReference>
<dbReference type="CDD" id="cd02440">
    <property type="entry name" value="AdoMet_MTases"/>
    <property type="match status" value="1"/>
</dbReference>
<evidence type="ECO:0000259" key="3">
    <source>
        <dbReference type="Pfam" id="PF05175"/>
    </source>
</evidence>
<proteinExistence type="predicted"/>
<reference evidence="4 5" key="1">
    <citation type="submission" date="2022-02" db="EMBL/GenBank/DDBJ databases">
        <title>Draft genome sequence of Mezorhizobium retamae strain IRAMC:0171 isolated from Retama raetam nodules.</title>
        <authorList>
            <person name="Bengaied R."/>
            <person name="Sbissi I."/>
            <person name="Huber K."/>
            <person name="Ghodbane F."/>
            <person name="Nouioui I."/>
            <person name="Tarhouni M."/>
            <person name="Gtari M."/>
        </authorList>
    </citation>
    <scope>NUCLEOTIDE SEQUENCE [LARGE SCALE GENOMIC DNA]</scope>
    <source>
        <strain evidence="4 5">IRAMC:0171</strain>
    </source>
</reference>
<dbReference type="PANTHER" id="PTHR47739:SF1">
    <property type="entry name" value="TRNA1(VAL) (ADENINE(37)-N6)-METHYLTRANSFERASE"/>
    <property type="match status" value="1"/>
</dbReference>
<dbReference type="InterPro" id="IPR007848">
    <property type="entry name" value="Small_mtfrase_dom"/>
</dbReference>
<dbReference type="InterPro" id="IPR050210">
    <property type="entry name" value="tRNA_Adenine-N(6)_MTase"/>
</dbReference>
<name>A0ABS9QG21_9HYPH</name>
<evidence type="ECO:0000313" key="5">
    <source>
        <dbReference type="Proteomes" id="UP001201701"/>
    </source>
</evidence>
<dbReference type="Pfam" id="PF05175">
    <property type="entry name" value="MTS"/>
    <property type="match status" value="1"/>
</dbReference>
<protein>
    <submittedName>
        <fullName evidence="4">Methyltransferase</fullName>
    </submittedName>
</protein>